<organism evidence="8 9">
    <name type="scientific">Venustampulla echinocandica</name>
    <dbReference type="NCBI Taxonomy" id="2656787"/>
    <lineage>
        <taxon>Eukaryota</taxon>
        <taxon>Fungi</taxon>
        <taxon>Dikarya</taxon>
        <taxon>Ascomycota</taxon>
        <taxon>Pezizomycotina</taxon>
        <taxon>Leotiomycetes</taxon>
        <taxon>Helotiales</taxon>
        <taxon>Pleuroascaceae</taxon>
        <taxon>Venustampulla</taxon>
    </lineage>
</organism>
<dbReference type="PROSITE" id="PS51387">
    <property type="entry name" value="FAD_PCMH"/>
    <property type="match status" value="1"/>
</dbReference>
<keyword evidence="5" id="KW-0560">Oxidoreductase</keyword>
<comment type="caution">
    <text evidence="8">The sequence shown here is derived from an EMBL/GenBank/DDBJ whole genome shotgun (WGS) entry which is preliminary data.</text>
</comment>
<keyword evidence="4" id="KW-0274">FAD</keyword>
<dbReference type="InterPro" id="IPR016169">
    <property type="entry name" value="FAD-bd_PCMH_sub2"/>
</dbReference>
<keyword evidence="9" id="KW-1185">Reference proteome</keyword>
<dbReference type="InterPro" id="IPR012951">
    <property type="entry name" value="BBE"/>
</dbReference>
<protein>
    <submittedName>
        <fullName evidence="8">FAD-binding protein</fullName>
    </submittedName>
</protein>
<evidence type="ECO:0000256" key="3">
    <source>
        <dbReference type="ARBA" id="ARBA00022630"/>
    </source>
</evidence>
<feature type="chain" id="PRO_5016818684" evidence="6">
    <location>
        <begin position="22"/>
        <end position="617"/>
    </location>
</feature>
<reference evidence="8 9" key="1">
    <citation type="journal article" date="2018" name="IMA Fungus">
        <title>IMA Genome-F 9: Draft genome sequence of Annulohypoxylon stygium, Aspergillus mulundensis, Berkeleyomyces basicola (syn. Thielaviopsis basicola), Ceratocystis smalleyi, two Cercospora beticola strains, Coleophoma cylindrospora, Fusarium fracticaudum, Phialophora cf. hyalina, and Morchella septimelata.</title>
        <authorList>
            <person name="Wingfield B.D."/>
            <person name="Bills G.F."/>
            <person name="Dong Y."/>
            <person name="Huang W."/>
            <person name="Nel W.J."/>
            <person name="Swalarsk-Parry B.S."/>
            <person name="Vaghefi N."/>
            <person name="Wilken P.M."/>
            <person name="An Z."/>
            <person name="de Beer Z.W."/>
            <person name="De Vos L."/>
            <person name="Chen L."/>
            <person name="Duong T.A."/>
            <person name="Gao Y."/>
            <person name="Hammerbacher A."/>
            <person name="Kikkert J.R."/>
            <person name="Li Y."/>
            <person name="Li H."/>
            <person name="Li K."/>
            <person name="Li Q."/>
            <person name="Liu X."/>
            <person name="Ma X."/>
            <person name="Naidoo K."/>
            <person name="Pethybridge S.J."/>
            <person name="Sun J."/>
            <person name="Steenkamp E.T."/>
            <person name="van der Nest M.A."/>
            <person name="van Wyk S."/>
            <person name="Wingfield M.J."/>
            <person name="Xiong C."/>
            <person name="Yue Q."/>
            <person name="Zhang X."/>
        </authorList>
    </citation>
    <scope>NUCLEOTIDE SEQUENCE [LARGE SCALE GENOMIC DNA]</scope>
    <source>
        <strain evidence="8 9">BP 5553</strain>
    </source>
</reference>
<dbReference type="Pfam" id="PF01565">
    <property type="entry name" value="FAD_binding_4"/>
    <property type="match status" value="1"/>
</dbReference>
<dbReference type="InterPro" id="IPR016166">
    <property type="entry name" value="FAD-bd_PCMH"/>
</dbReference>
<dbReference type="OrthoDB" id="9983560at2759"/>
<name>A0A370TLH2_9HELO</name>
<dbReference type="SUPFAM" id="SSF56176">
    <property type="entry name" value="FAD-binding/transporter-associated domain-like"/>
    <property type="match status" value="1"/>
</dbReference>
<evidence type="ECO:0000256" key="5">
    <source>
        <dbReference type="ARBA" id="ARBA00023002"/>
    </source>
</evidence>
<dbReference type="Proteomes" id="UP000254866">
    <property type="component" value="Unassembled WGS sequence"/>
</dbReference>
<dbReference type="GO" id="GO:0071949">
    <property type="term" value="F:FAD binding"/>
    <property type="evidence" value="ECO:0007669"/>
    <property type="project" value="InterPro"/>
</dbReference>
<dbReference type="InterPro" id="IPR050416">
    <property type="entry name" value="FAD-linked_Oxidoreductase"/>
</dbReference>
<dbReference type="GO" id="GO:0016491">
    <property type="term" value="F:oxidoreductase activity"/>
    <property type="evidence" value="ECO:0007669"/>
    <property type="project" value="UniProtKB-KW"/>
</dbReference>
<evidence type="ECO:0000259" key="7">
    <source>
        <dbReference type="PROSITE" id="PS51387"/>
    </source>
</evidence>
<accession>A0A370TLH2</accession>
<evidence type="ECO:0000256" key="6">
    <source>
        <dbReference type="SAM" id="SignalP"/>
    </source>
</evidence>
<dbReference type="InterPro" id="IPR036318">
    <property type="entry name" value="FAD-bd_PCMH-like_sf"/>
</dbReference>
<comment type="cofactor">
    <cofactor evidence="1">
        <name>FAD</name>
        <dbReference type="ChEBI" id="CHEBI:57692"/>
    </cofactor>
</comment>
<evidence type="ECO:0000256" key="4">
    <source>
        <dbReference type="ARBA" id="ARBA00022827"/>
    </source>
</evidence>
<dbReference type="AlphaFoldDB" id="A0A370TLH2"/>
<dbReference type="GeneID" id="43598574"/>
<dbReference type="Gene3D" id="3.30.465.10">
    <property type="match status" value="2"/>
</dbReference>
<comment type="similarity">
    <text evidence="2">Belongs to the oxygen-dependent FAD-linked oxidoreductase family.</text>
</comment>
<keyword evidence="3" id="KW-0285">Flavoprotein</keyword>
<dbReference type="PANTHER" id="PTHR42973:SF39">
    <property type="entry name" value="FAD-BINDING PCMH-TYPE DOMAIN-CONTAINING PROTEIN"/>
    <property type="match status" value="1"/>
</dbReference>
<proteinExistence type="inferred from homology"/>
<dbReference type="PANTHER" id="PTHR42973">
    <property type="entry name" value="BINDING OXIDOREDUCTASE, PUTATIVE (AFU_ORTHOLOGUE AFUA_1G17690)-RELATED"/>
    <property type="match status" value="1"/>
</dbReference>
<feature type="signal peptide" evidence="6">
    <location>
        <begin position="1"/>
        <end position="21"/>
    </location>
</feature>
<evidence type="ECO:0000256" key="1">
    <source>
        <dbReference type="ARBA" id="ARBA00001974"/>
    </source>
</evidence>
<keyword evidence="6" id="KW-0732">Signal</keyword>
<gene>
    <name evidence="8" type="ORF">BP5553_05725</name>
</gene>
<dbReference type="EMBL" id="NPIC01000004">
    <property type="protein sequence ID" value="RDL36373.1"/>
    <property type="molecule type" value="Genomic_DNA"/>
</dbReference>
<sequence>MHLLGLAATAATYLLLPGATADPLPFERIQLHERDIASLGKASSLLSFGDAPVADPATSHRRAPPTGCKVFPGDKKWPADKAWSNFNNTLNGALIKTVPLAAPCYAGPNYDANRCSYVTANWANSSLHEMDPASVMTGLYQGHTCQIPSNPDDTCTLGGLPSYVVNATTVKQVQLAVNFARNADIRLIVRNTGHDFSGKSGGAGSLSIWTHNLNAIEYVPRFEDQKQGYSGPAFRGGSGVIGRDLFKAAGDKGLLVIGGEGQDVGILGGYLQNGGHSPMSSVYGLAADQVLSISLVTADGRFLTASSTENTDLFWALRGGGASTWGVVTSVTVRAHPSMPISTAQFIFTAKSSAAFWLGVRSYWERFIPYADAGTYSYFMIIPGAPAPTFIMLGFWAPNMTTTETTALLTPWLDDLSALDISVKPAYATYPTTYPALIATWPQEAVQDNAIIGSRLFPRSAWEAPNSETFNKTWEAWSTTNNLLISFNIRAPNALGVDNAVLPAWRETVLHTMQGSGFAPNADDATKRAVRQALTVSMANWKAATPGAGAYIGESDAEEVGWQESFFGKNYDRLLKIKNKYDRDGVFWAKQAVGSECMAVQSNGPIPDENGKLCRVK</sequence>
<evidence type="ECO:0000313" key="8">
    <source>
        <dbReference type="EMBL" id="RDL36373.1"/>
    </source>
</evidence>
<evidence type="ECO:0000256" key="2">
    <source>
        <dbReference type="ARBA" id="ARBA00005466"/>
    </source>
</evidence>
<dbReference type="InterPro" id="IPR006094">
    <property type="entry name" value="Oxid_FAD_bind_N"/>
</dbReference>
<feature type="domain" description="FAD-binding PCMH-type" evidence="7">
    <location>
        <begin position="157"/>
        <end position="338"/>
    </location>
</feature>
<dbReference type="RefSeq" id="XP_031869029.1">
    <property type="nucleotide sequence ID" value="XM_032014348.1"/>
</dbReference>
<evidence type="ECO:0000313" key="9">
    <source>
        <dbReference type="Proteomes" id="UP000254866"/>
    </source>
</evidence>
<dbReference type="Pfam" id="PF08031">
    <property type="entry name" value="BBE"/>
    <property type="match status" value="1"/>
</dbReference>